<proteinExistence type="inferred from homology"/>
<keyword evidence="8" id="KW-0808">Transferase</keyword>
<feature type="domain" description="Tryptophan synthase beta chain-like PALP" evidence="10">
    <location>
        <begin position="6"/>
        <end position="292"/>
    </location>
</feature>
<dbReference type="EC" id="2.5.1.140" evidence="6"/>
<evidence type="ECO:0000256" key="8">
    <source>
        <dbReference type="ARBA" id="ARBA00022679"/>
    </source>
</evidence>
<name>A0A3G3K3I6_9BACL</name>
<dbReference type="Gene3D" id="3.40.50.1100">
    <property type="match status" value="2"/>
</dbReference>
<evidence type="ECO:0000256" key="1">
    <source>
        <dbReference type="ARBA" id="ARBA00001933"/>
    </source>
</evidence>
<dbReference type="InterPro" id="IPR050214">
    <property type="entry name" value="Cys_Synth/Cystath_Beta-Synth"/>
</dbReference>
<reference evidence="11 12" key="1">
    <citation type="submission" date="2018-10" db="EMBL/GenBank/DDBJ databases">
        <title>Genome Sequence of Cohnella sp.</title>
        <authorList>
            <person name="Srinivasan S."/>
            <person name="Kim M.K."/>
        </authorList>
    </citation>
    <scope>NUCLEOTIDE SEQUENCE [LARGE SCALE GENOMIC DNA]</scope>
    <source>
        <strain evidence="11 12">18JY8-7</strain>
    </source>
</reference>
<dbReference type="EMBL" id="CP033433">
    <property type="protein sequence ID" value="AYQ75012.1"/>
    <property type="molecule type" value="Genomic_DNA"/>
</dbReference>
<dbReference type="RefSeq" id="WP_123043092.1">
    <property type="nucleotide sequence ID" value="NZ_CP033433.1"/>
</dbReference>
<dbReference type="SUPFAM" id="SSF53686">
    <property type="entry name" value="Tryptophan synthase beta subunit-like PLP-dependent enzymes"/>
    <property type="match status" value="1"/>
</dbReference>
<dbReference type="GO" id="GO:0016765">
    <property type="term" value="F:transferase activity, transferring alkyl or aryl (other than methyl) groups"/>
    <property type="evidence" value="ECO:0007669"/>
    <property type="project" value="UniProtKB-ARBA"/>
</dbReference>
<sequence>MSDSILSAIGKTPLVELRNLFANPRGIRVLAKLELLNPGGSAKDRPASRMLEEAWKTGRIGPGSVIVESSSGNTAISLAIVCAQRKLRFICVVDPRTAGANLDILRAFGAEIDRVEQPDPATGEFLPARLNRVQQLLSEIPGSFWPNQYGNDNNWRSQMGMMEELVKEAGKVDYVFGGISTCGTMLGCARYAQEQGLPVRIIAIDSETSAITGGTQGVRRFPGMGAGIVPPFGQQPFWDEAVHVSDWDMVSGCRALALHEGILAGPSSGGVIQSVRRMLPRLPDQAVCAVIVHDRGERYLDTLYSDDWVIRHFGRVPSSAEEDFGC</sequence>
<keyword evidence="9" id="KW-0663">Pyridoxal phosphate</keyword>
<dbReference type="InterPro" id="IPR001926">
    <property type="entry name" value="TrpB-like_PALP"/>
</dbReference>
<dbReference type="PROSITE" id="PS00901">
    <property type="entry name" value="CYS_SYNTHASE"/>
    <property type="match status" value="1"/>
</dbReference>
<comment type="cofactor">
    <cofactor evidence="1">
        <name>pyridoxal 5'-phosphate</name>
        <dbReference type="ChEBI" id="CHEBI:597326"/>
    </cofactor>
</comment>
<comment type="function">
    <text evidence="2">Catalyzes the synthesis of N-((2S)-2-amino-2-carboxyethyl)-L-glutamate (ACEGA) from O-phospho-L-serine and L-glutamate. Involved in the biosynthesis of L-2,3-diaminopropionic acid (L-Dap), a precursor of staphyloferrin B and antibiotics.</text>
</comment>
<dbReference type="InterPro" id="IPR036052">
    <property type="entry name" value="TrpB-like_PALP_sf"/>
</dbReference>
<dbReference type="PANTHER" id="PTHR10314">
    <property type="entry name" value="CYSTATHIONINE BETA-SYNTHASE"/>
    <property type="match status" value="1"/>
</dbReference>
<protein>
    <recommendedName>
        <fullName evidence="7">N-(2-amino-2-carboxyethyl)-L-glutamate synthase</fullName>
        <ecNumber evidence="6">2.5.1.140</ecNumber>
    </recommendedName>
</protein>
<dbReference type="InterPro" id="IPR023927">
    <property type="entry name" value="SbnA"/>
</dbReference>
<evidence type="ECO:0000313" key="12">
    <source>
        <dbReference type="Proteomes" id="UP000269097"/>
    </source>
</evidence>
<evidence type="ECO:0000256" key="2">
    <source>
        <dbReference type="ARBA" id="ARBA00004056"/>
    </source>
</evidence>
<dbReference type="AlphaFoldDB" id="A0A3G3K3I6"/>
<comment type="subunit">
    <text evidence="5">Homodimer.</text>
</comment>
<dbReference type="InterPro" id="IPR001216">
    <property type="entry name" value="P-phosphate_BS"/>
</dbReference>
<comment type="pathway">
    <text evidence="3">Siderophore biosynthesis.</text>
</comment>
<evidence type="ECO:0000256" key="5">
    <source>
        <dbReference type="ARBA" id="ARBA00011738"/>
    </source>
</evidence>
<dbReference type="Proteomes" id="UP000269097">
    <property type="component" value="Chromosome"/>
</dbReference>
<gene>
    <name evidence="11" type="primary">sbnA</name>
    <name evidence="11" type="ORF">EAV92_22105</name>
</gene>
<evidence type="ECO:0000256" key="9">
    <source>
        <dbReference type="ARBA" id="ARBA00022898"/>
    </source>
</evidence>
<dbReference type="GO" id="GO:0006535">
    <property type="term" value="P:cysteine biosynthetic process from serine"/>
    <property type="evidence" value="ECO:0007669"/>
    <property type="project" value="InterPro"/>
</dbReference>
<dbReference type="NCBIfam" id="TIGR03945">
    <property type="entry name" value="PLP_SbnA_fam"/>
    <property type="match status" value="1"/>
</dbReference>
<accession>A0A3G3K3I6</accession>
<evidence type="ECO:0000259" key="10">
    <source>
        <dbReference type="Pfam" id="PF00291"/>
    </source>
</evidence>
<evidence type="ECO:0000256" key="6">
    <source>
        <dbReference type="ARBA" id="ARBA00012331"/>
    </source>
</evidence>
<evidence type="ECO:0000256" key="3">
    <source>
        <dbReference type="ARBA" id="ARBA00004924"/>
    </source>
</evidence>
<dbReference type="CDD" id="cd01561">
    <property type="entry name" value="CBS_like"/>
    <property type="match status" value="1"/>
</dbReference>
<comment type="similarity">
    <text evidence="4">Belongs to the cysteine synthase/cystathionine beta-synthase family. SbnA subfamily.</text>
</comment>
<dbReference type="KEGG" id="coh:EAV92_22105"/>
<evidence type="ECO:0000313" key="11">
    <source>
        <dbReference type="EMBL" id="AYQ75012.1"/>
    </source>
</evidence>
<organism evidence="11 12">
    <name type="scientific">Cohnella candidum</name>
    <dbReference type="NCBI Taxonomy" id="2674991"/>
    <lineage>
        <taxon>Bacteria</taxon>
        <taxon>Bacillati</taxon>
        <taxon>Bacillota</taxon>
        <taxon>Bacilli</taxon>
        <taxon>Bacillales</taxon>
        <taxon>Paenibacillaceae</taxon>
        <taxon>Cohnella</taxon>
    </lineage>
</organism>
<evidence type="ECO:0000256" key="7">
    <source>
        <dbReference type="ARBA" id="ARBA00016985"/>
    </source>
</evidence>
<evidence type="ECO:0000256" key="4">
    <source>
        <dbReference type="ARBA" id="ARBA00008519"/>
    </source>
</evidence>
<keyword evidence="12" id="KW-1185">Reference proteome</keyword>
<dbReference type="Pfam" id="PF00291">
    <property type="entry name" value="PALP"/>
    <property type="match status" value="1"/>
</dbReference>